<dbReference type="GeneID" id="121394177"/>
<protein>
    <submittedName>
        <fullName evidence="2 3">Uncharacterized protein LOC121394177</fullName>
    </submittedName>
</protein>
<evidence type="ECO:0000313" key="4">
    <source>
        <dbReference type="RefSeq" id="XP_041420315.1"/>
    </source>
</evidence>
<evidence type="ECO:0000313" key="3">
    <source>
        <dbReference type="RefSeq" id="XP_041420314.1"/>
    </source>
</evidence>
<name>A0A8J1KSN1_XENLA</name>
<accession>A0A8J1KSN1</accession>
<dbReference type="RefSeq" id="XP_041420314.1">
    <property type="nucleotide sequence ID" value="XM_041564380.1"/>
</dbReference>
<dbReference type="Proteomes" id="UP000186698">
    <property type="component" value="Chromosome 5S"/>
</dbReference>
<organism evidence="1 4">
    <name type="scientific">Xenopus laevis</name>
    <name type="common">African clawed frog</name>
    <dbReference type="NCBI Taxonomy" id="8355"/>
    <lineage>
        <taxon>Eukaryota</taxon>
        <taxon>Metazoa</taxon>
        <taxon>Chordata</taxon>
        <taxon>Craniata</taxon>
        <taxon>Vertebrata</taxon>
        <taxon>Euteleostomi</taxon>
        <taxon>Amphibia</taxon>
        <taxon>Batrachia</taxon>
        <taxon>Anura</taxon>
        <taxon>Pipoidea</taxon>
        <taxon>Pipidae</taxon>
        <taxon>Xenopodinae</taxon>
        <taxon>Xenopus</taxon>
        <taxon>Xenopus</taxon>
    </lineage>
</organism>
<gene>
    <name evidence="2 3 4" type="primary">LOC121394177</name>
</gene>
<keyword evidence="1" id="KW-1185">Reference proteome</keyword>
<dbReference type="AlphaFoldDB" id="A0A8J1KSN1"/>
<dbReference type="OrthoDB" id="9962828at2759"/>
<sequence length="276" mass="31813">MLCPVAFFGSIFLKFNFGSLGQRTDSLWECCIKNWALPLVGDWLLGDSVKQVRVRGNCLPLHIRLGLKLLRKWDIRIGELSSVTRRQIYQRILLSYFVVPMALKDCVGDVLSQSLRWLNDRRVPPNYFDLNWLALQGRLFVRGNVSFLNITERECPWGCSTNETLEHFLVDCPVTKVLKHRLAEALNVPHIKHLSYADTAYGVLSVPHPLDIGTVYLIISVMRYHLWQIRCRRSISHENVVIDQIVKSVVADLGFLREREVKQSCLNASKWRGVKL</sequence>
<proteinExistence type="predicted"/>
<dbReference type="RefSeq" id="XP_041420315.1">
    <property type="nucleotide sequence ID" value="XM_041564381.1"/>
</dbReference>
<dbReference type="KEGG" id="xla:121394177"/>
<reference evidence="2 3" key="1">
    <citation type="submission" date="2025-04" db="UniProtKB">
        <authorList>
            <consortium name="RefSeq"/>
        </authorList>
    </citation>
    <scope>IDENTIFICATION</scope>
    <source>
        <strain evidence="2 3">J_2021</strain>
        <tissue evidence="2 3">Erythrocytes</tissue>
    </source>
</reference>
<evidence type="ECO:0000313" key="2">
    <source>
        <dbReference type="RefSeq" id="XP_041420313.1"/>
    </source>
</evidence>
<evidence type="ECO:0000313" key="1">
    <source>
        <dbReference type="Proteomes" id="UP000186698"/>
    </source>
</evidence>
<dbReference type="RefSeq" id="XP_041420313.1">
    <property type="nucleotide sequence ID" value="XM_041564379.1"/>
</dbReference>